<gene>
    <name evidence="1" type="ORF">BDN70DRAFT_880037</name>
</gene>
<evidence type="ECO:0000313" key="2">
    <source>
        <dbReference type="Proteomes" id="UP000807469"/>
    </source>
</evidence>
<dbReference type="Proteomes" id="UP000807469">
    <property type="component" value="Unassembled WGS sequence"/>
</dbReference>
<keyword evidence="2" id="KW-1185">Reference proteome</keyword>
<accession>A0A9P5Z140</accession>
<name>A0A9P5Z140_9AGAR</name>
<sequence>MGIFNVSFSTAYGEDGPRVFFRLLQEILASSADVTDIFNWGGLHDEKSLIHESRILPSCLQQYLCRSADESLVFRRPTKPLTITHLGLRVPVILMPAMSITKPATAYNSRPMGDYSATVDIFPPGKSPYSGIPCTYHLLNSRVSGLDGNKGIFGGEIAFQVTFSVLNFTRNANRIWIPKTCIAKVLRCY</sequence>
<protein>
    <submittedName>
        <fullName evidence="1">Uncharacterized protein</fullName>
    </submittedName>
</protein>
<comment type="caution">
    <text evidence="1">The sequence shown here is derived from an EMBL/GenBank/DDBJ whole genome shotgun (WGS) entry which is preliminary data.</text>
</comment>
<dbReference type="AlphaFoldDB" id="A0A9P5Z140"/>
<reference evidence="1" key="1">
    <citation type="submission" date="2020-11" db="EMBL/GenBank/DDBJ databases">
        <authorList>
            <consortium name="DOE Joint Genome Institute"/>
            <person name="Ahrendt S."/>
            <person name="Riley R."/>
            <person name="Andreopoulos W."/>
            <person name="Labutti K."/>
            <person name="Pangilinan J."/>
            <person name="Ruiz-Duenas F.J."/>
            <person name="Barrasa J.M."/>
            <person name="Sanchez-Garcia M."/>
            <person name="Camarero S."/>
            <person name="Miyauchi S."/>
            <person name="Serrano A."/>
            <person name="Linde D."/>
            <person name="Babiker R."/>
            <person name="Drula E."/>
            <person name="Ayuso-Fernandez I."/>
            <person name="Pacheco R."/>
            <person name="Padilla G."/>
            <person name="Ferreira P."/>
            <person name="Barriuso J."/>
            <person name="Kellner H."/>
            <person name="Castanera R."/>
            <person name="Alfaro M."/>
            <person name="Ramirez L."/>
            <person name="Pisabarro A.G."/>
            <person name="Kuo A."/>
            <person name="Tritt A."/>
            <person name="Lipzen A."/>
            <person name="He G."/>
            <person name="Yan M."/>
            <person name="Ng V."/>
            <person name="Cullen D."/>
            <person name="Martin F."/>
            <person name="Rosso M.-N."/>
            <person name="Henrissat B."/>
            <person name="Hibbett D."/>
            <person name="Martinez A.T."/>
            <person name="Grigoriev I.V."/>
        </authorList>
    </citation>
    <scope>NUCLEOTIDE SEQUENCE</scope>
    <source>
        <strain evidence="1">CIRM-BRFM 674</strain>
    </source>
</reference>
<evidence type="ECO:0000313" key="1">
    <source>
        <dbReference type="EMBL" id="KAF9478350.1"/>
    </source>
</evidence>
<dbReference type="EMBL" id="MU155236">
    <property type="protein sequence ID" value="KAF9478350.1"/>
    <property type="molecule type" value="Genomic_DNA"/>
</dbReference>
<proteinExistence type="predicted"/>
<organism evidence="1 2">
    <name type="scientific">Pholiota conissans</name>
    <dbReference type="NCBI Taxonomy" id="109636"/>
    <lineage>
        <taxon>Eukaryota</taxon>
        <taxon>Fungi</taxon>
        <taxon>Dikarya</taxon>
        <taxon>Basidiomycota</taxon>
        <taxon>Agaricomycotina</taxon>
        <taxon>Agaricomycetes</taxon>
        <taxon>Agaricomycetidae</taxon>
        <taxon>Agaricales</taxon>
        <taxon>Agaricineae</taxon>
        <taxon>Strophariaceae</taxon>
        <taxon>Pholiota</taxon>
    </lineage>
</organism>